<keyword evidence="1 3" id="KW-0853">WD repeat</keyword>
<dbReference type="Pfam" id="PF13676">
    <property type="entry name" value="TIR_2"/>
    <property type="match status" value="1"/>
</dbReference>
<accession>A0A937UNC1</accession>
<evidence type="ECO:0000256" key="1">
    <source>
        <dbReference type="ARBA" id="ARBA00022574"/>
    </source>
</evidence>
<gene>
    <name evidence="6" type="ORF">I7412_11570</name>
</gene>
<dbReference type="PRINTS" id="PR00320">
    <property type="entry name" value="GPROTEINBRPT"/>
</dbReference>
<dbReference type="PROSITE" id="PS50294">
    <property type="entry name" value="WD_REPEATS_REGION"/>
    <property type="match status" value="6"/>
</dbReference>
<evidence type="ECO:0000259" key="5">
    <source>
        <dbReference type="PROSITE" id="PS50104"/>
    </source>
</evidence>
<evidence type="ECO:0000256" key="3">
    <source>
        <dbReference type="PROSITE-ProRule" id="PRU00221"/>
    </source>
</evidence>
<sequence length="1271" mass="133137">MVDTDGWDFLVSYAEEDLAWASWVGWQLEDAGYSVVLRAWDLLPGTNRLSLLNEAVTKARRTIAVVSAAYGRAPADAVAWQAAFAADPAGADRGLLPVQVENCPRTGLLAQIAGVDLFDLAEPVARHRLLSAVSRMLTGARAKPADPPPLPVGPRASAEQAGLSPPRADARDSSEPAPFPGRPWQLPPPPTTPVIERREIEARLLEALLDPTGPLVGMTTGVEGEGGFGKTTLAAAVCAREEVQWAFPGGLLWVEVGQEREGAALTALIDDLAVSLTGAATGLSDPVRAADRVADALDGRPPTLLVVDDVWRPSQLAPFRVVARACRLLVTTRISRVLPAGSRTVLVEQMTDDEARDLLCQQVEDLPAALVGQLLDLMGRWPLLLALASRKLADGVATHARADQAAARLVGQLAGGGPAILDVRDHDARGRGVKVVIESSLSVLTDAERRRFAELGVLPEDTFVPYEVVALLWGQTGGLDGYETEQLCDILVERRVARRRWTDAGPALGLHDVLRTHLRRELGPAGRLAAHAALVEGARSLVPRADGQSPWWTLPTDPVGDYLVRLLVHHLLAADLTEEATAVAGDLRWVEAAIRRTGSVLTAEDGLAAVGTDESRLLGRALAQKAHLLTGAATPGGIGPTLAAHVGTVPALASAAAGYLQELPGPVLSVEWTTLTADSAQLRVLAGHTAGVHALAFSPDGRLLATGSDDTTARLWDAASGTEQARLTGHSGRVCAVAFSPDGRLLATAGNDLTARLWDVATGTERAVLEGHRGRVNAVAFSPDGRLLVTAGNDRRVRLWDVATGTRRAEIAGRVGRIASVAFSPDGRLLAVGGVQTARLWEVVDGPGHVLVAGRALDADHAVVTDHSGRVRAVSFSQDGRLLAVGGGRMTGLWDVATGAQEASLVDGSSEARLVAFSADCQVLAAGGRDPVVRLSDVATGTELAAFTSRGGETRAVVFSPDGRLLATGGGDATARLWDVTAGSGQAPAAGYAHEVTALAFGPEGELLATDFGDRTAHVTLETGASRAVSQRFTHALRPAAFAPDGRRLAAVSDHAVWIMNTDADTDAEPVALDGPRGMPTALAFSPDGQVLATAGTDRAVRLWDVATGTERAGFTAAAVGVPAVLAFSPDGGILAAGDDHEVRLWQVATGAEHGTFTGYAGEWVYAVAFSPDGRALAAGGTGTRVWVWPVVDDGPTAVLDPVLWVLALAFSPDGRLLATGGIDGMVSLWNTATQAVVTSLRFEDPVTSIVWREDVLYCATGRDLVLLHLR</sequence>
<dbReference type="SMART" id="SM00320">
    <property type="entry name" value="WD40"/>
    <property type="match status" value="12"/>
</dbReference>
<dbReference type="Pfam" id="PF00400">
    <property type="entry name" value="WD40"/>
    <property type="match status" value="10"/>
</dbReference>
<dbReference type="Pfam" id="PF00931">
    <property type="entry name" value="NB-ARC"/>
    <property type="match status" value="1"/>
</dbReference>
<dbReference type="GO" id="GO:0043531">
    <property type="term" value="F:ADP binding"/>
    <property type="evidence" value="ECO:0007669"/>
    <property type="project" value="InterPro"/>
</dbReference>
<name>A0A937UNC1_9ACTN</name>
<dbReference type="AlphaFoldDB" id="A0A937UNC1"/>
<feature type="repeat" description="WD" evidence="3">
    <location>
        <begin position="947"/>
        <end position="988"/>
    </location>
</feature>
<feature type="region of interest" description="Disordered" evidence="4">
    <location>
        <begin position="140"/>
        <end position="191"/>
    </location>
</feature>
<dbReference type="InterPro" id="IPR020472">
    <property type="entry name" value="WD40_PAC1"/>
</dbReference>
<dbReference type="Proteomes" id="UP000604475">
    <property type="component" value="Unassembled WGS sequence"/>
</dbReference>
<dbReference type="PROSITE" id="PS50082">
    <property type="entry name" value="WD_REPEATS_2"/>
    <property type="match status" value="6"/>
</dbReference>
<feature type="repeat" description="WD" evidence="3">
    <location>
        <begin position="769"/>
        <end position="810"/>
    </location>
</feature>
<feature type="domain" description="TIR" evidence="5">
    <location>
        <begin position="5"/>
        <end position="137"/>
    </location>
</feature>
<dbReference type="InterPro" id="IPR035897">
    <property type="entry name" value="Toll_tir_struct_dom_sf"/>
</dbReference>
<protein>
    <submittedName>
        <fullName evidence="6">TIR domain-containing protein</fullName>
    </submittedName>
</protein>
<keyword evidence="7" id="KW-1185">Reference proteome</keyword>
<dbReference type="InterPro" id="IPR015943">
    <property type="entry name" value="WD40/YVTN_repeat-like_dom_sf"/>
</dbReference>
<dbReference type="CDD" id="cd00200">
    <property type="entry name" value="WD40"/>
    <property type="match status" value="2"/>
</dbReference>
<organism evidence="6 7">
    <name type="scientific">Frankia nepalensis</name>
    <dbReference type="NCBI Taxonomy" id="1836974"/>
    <lineage>
        <taxon>Bacteria</taxon>
        <taxon>Bacillati</taxon>
        <taxon>Actinomycetota</taxon>
        <taxon>Actinomycetes</taxon>
        <taxon>Frankiales</taxon>
        <taxon>Frankiaceae</taxon>
        <taxon>Frankia</taxon>
    </lineage>
</organism>
<feature type="repeat" description="WD" evidence="3">
    <location>
        <begin position="727"/>
        <end position="768"/>
    </location>
</feature>
<dbReference type="RefSeq" id="WP_202999861.1">
    <property type="nucleotide sequence ID" value="NZ_JADWYU010000130.1"/>
</dbReference>
<dbReference type="InterPro" id="IPR011047">
    <property type="entry name" value="Quinoprotein_ADH-like_sf"/>
</dbReference>
<dbReference type="InterPro" id="IPR027417">
    <property type="entry name" value="P-loop_NTPase"/>
</dbReference>
<dbReference type="PANTHER" id="PTHR44129">
    <property type="entry name" value="WD REPEAT-CONTAINING PROTEIN POP1"/>
    <property type="match status" value="1"/>
</dbReference>
<feature type="repeat" description="WD" evidence="3">
    <location>
        <begin position="1206"/>
        <end position="1240"/>
    </location>
</feature>
<dbReference type="GO" id="GO:0007165">
    <property type="term" value="P:signal transduction"/>
    <property type="evidence" value="ECO:0007669"/>
    <property type="project" value="InterPro"/>
</dbReference>
<dbReference type="PROSITE" id="PS50104">
    <property type="entry name" value="TIR"/>
    <property type="match status" value="1"/>
</dbReference>
<evidence type="ECO:0000313" key="7">
    <source>
        <dbReference type="Proteomes" id="UP000604475"/>
    </source>
</evidence>
<dbReference type="InterPro" id="IPR000157">
    <property type="entry name" value="TIR_dom"/>
</dbReference>
<dbReference type="Gene3D" id="3.40.50.300">
    <property type="entry name" value="P-loop containing nucleotide triphosphate hydrolases"/>
    <property type="match status" value="1"/>
</dbReference>
<dbReference type="SUPFAM" id="SSF50998">
    <property type="entry name" value="Quinoprotein alcohol dehydrogenase-like"/>
    <property type="match status" value="2"/>
</dbReference>
<feature type="repeat" description="WD" evidence="3">
    <location>
        <begin position="685"/>
        <end position="726"/>
    </location>
</feature>
<feature type="compositionally biased region" description="Pro residues" evidence="4">
    <location>
        <begin position="177"/>
        <end position="191"/>
    </location>
</feature>
<dbReference type="PROSITE" id="PS00678">
    <property type="entry name" value="WD_REPEATS_1"/>
    <property type="match status" value="5"/>
</dbReference>
<proteinExistence type="predicted"/>
<evidence type="ECO:0000256" key="4">
    <source>
        <dbReference type="SAM" id="MobiDB-lite"/>
    </source>
</evidence>
<comment type="caution">
    <text evidence="6">The sequence shown here is derived from an EMBL/GenBank/DDBJ whole genome shotgun (WGS) entry which is preliminary data.</text>
</comment>
<dbReference type="Gene3D" id="1.10.10.10">
    <property type="entry name" value="Winged helix-like DNA-binding domain superfamily/Winged helix DNA-binding domain"/>
    <property type="match status" value="1"/>
</dbReference>
<reference evidence="6" key="1">
    <citation type="submission" date="2020-12" db="EMBL/GenBank/DDBJ databases">
        <title>Genomic characterization of non-nitrogen-fixing Frankia strains.</title>
        <authorList>
            <person name="Carlos-Shanley C."/>
            <person name="Guerra T."/>
            <person name="Hahn D."/>
        </authorList>
    </citation>
    <scope>NUCLEOTIDE SEQUENCE</scope>
    <source>
        <strain evidence="6">CN6</strain>
    </source>
</reference>
<dbReference type="InterPro" id="IPR050349">
    <property type="entry name" value="WD_LIS1/nudF_dynein_reg"/>
</dbReference>
<dbReference type="InterPro" id="IPR002182">
    <property type="entry name" value="NB-ARC"/>
</dbReference>
<dbReference type="SUPFAM" id="SSF52200">
    <property type="entry name" value="Toll/Interleukin receptor TIR domain"/>
    <property type="match status" value="1"/>
</dbReference>
<dbReference type="InterPro" id="IPR001680">
    <property type="entry name" value="WD40_rpt"/>
</dbReference>
<dbReference type="InterPro" id="IPR019775">
    <property type="entry name" value="WD40_repeat_CS"/>
</dbReference>
<dbReference type="GO" id="GO:0005829">
    <property type="term" value="C:cytosol"/>
    <property type="evidence" value="ECO:0007669"/>
    <property type="project" value="UniProtKB-ARBA"/>
</dbReference>
<keyword evidence="2" id="KW-0677">Repeat</keyword>
<dbReference type="Gene3D" id="2.130.10.10">
    <property type="entry name" value="YVTN repeat-like/Quinoprotein amine dehydrogenase"/>
    <property type="match status" value="4"/>
</dbReference>
<dbReference type="SUPFAM" id="SSF52540">
    <property type="entry name" value="P-loop containing nucleoside triphosphate hydrolases"/>
    <property type="match status" value="1"/>
</dbReference>
<dbReference type="EMBL" id="JAEACQ010000164">
    <property type="protein sequence ID" value="MBL7627797.1"/>
    <property type="molecule type" value="Genomic_DNA"/>
</dbReference>
<dbReference type="InterPro" id="IPR036388">
    <property type="entry name" value="WH-like_DNA-bd_sf"/>
</dbReference>
<feature type="repeat" description="WD" evidence="3">
    <location>
        <begin position="1073"/>
        <end position="1114"/>
    </location>
</feature>
<evidence type="ECO:0000256" key="2">
    <source>
        <dbReference type="ARBA" id="ARBA00022737"/>
    </source>
</evidence>
<evidence type="ECO:0000313" key="6">
    <source>
        <dbReference type="EMBL" id="MBL7627797.1"/>
    </source>
</evidence>
<dbReference type="Gene3D" id="3.40.50.10140">
    <property type="entry name" value="Toll/interleukin-1 receptor homology (TIR) domain"/>
    <property type="match status" value="1"/>
</dbReference>